<comment type="subcellular location">
    <subcellularLocation>
        <location evidence="2">Cytoplasm</location>
    </subcellularLocation>
</comment>
<evidence type="ECO:0000313" key="4">
    <source>
        <dbReference type="EMBL" id="MST90626.1"/>
    </source>
</evidence>
<dbReference type="InterPro" id="IPR014729">
    <property type="entry name" value="Rossmann-like_a/b/a_fold"/>
</dbReference>
<evidence type="ECO:0000313" key="5">
    <source>
        <dbReference type="EMBL" id="MTS27234.1"/>
    </source>
</evidence>
<reference evidence="4 8" key="3">
    <citation type="submission" date="2019-08" db="EMBL/GenBank/DDBJ databases">
        <title>In-depth cultivation of the pig gut microbiome towards novel bacterial diversity and tailored functional studies.</title>
        <authorList>
            <person name="Wylensek D."/>
            <person name="Hitch T.C.A."/>
            <person name="Clavel T."/>
        </authorList>
    </citation>
    <scope>NUCLEOTIDE SEQUENCE [LARGE SCALE GENOMIC DNA]</scope>
    <source>
        <strain evidence="4 8">WCA3-601-WT-6J</strain>
    </source>
</reference>
<dbReference type="GO" id="GO:0000049">
    <property type="term" value="F:tRNA binding"/>
    <property type="evidence" value="ECO:0007669"/>
    <property type="project" value="UniProtKB-KW"/>
</dbReference>
<accession>A0A0D8J2A8</accession>
<dbReference type="GO" id="GO:0006400">
    <property type="term" value="P:tRNA modification"/>
    <property type="evidence" value="ECO:0007669"/>
    <property type="project" value="UniProtKB-UniRule"/>
</dbReference>
<proteinExistence type="inferred from homology"/>
<keyword evidence="2" id="KW-0820">tRNA-binding</keyword>
<feature type="binding site" evidence="2">
    <location>
        <position position="101"/>
    </location>
    <ligand>
        <name>ATP</name>
        <dbReference type="ChEBI" id="CHEBI:30616"/>
    </ligand>
</feature>
<dbReference type="EMBL" id="VUNJ01000001">
    <property type="protein sequence ID" value="MST90626.1"/>
    <property type="molecule type" value="Genomic_DNA"/>
</dbReference>
<dbReference type="Pfam" id="PF05636">
    <property type="entry name" value="HIGH_NTase1"/>
    <property type="match status" value="1"/>
</dbReference>
<gene>
    <name evidence="2" type="primary">tmcAL</name>
    <name evidence="4" type="ORF">FYJ76_01515</name>
    <name evidence="6" type="ORF">GMD52_10215</name>
    <name evidence="5" type="ORF">GMD59_08020</name>
    <name evidence="3" type="ORF">TQ39_04710</name>
</gene>
<dbReference type="EMBL" id="WMZR01000012">
    <property type="protein sequence ID" value="MTS51914.1"/>
    <property type="molecule type" value="Genomic_DNA"/>
</dbReference>
<feature type="binding site" evidence="2">
    <location>
        <begin position="7"/>
        <end position="20"/>
    </location>
    <ligand>
        <name>ATP</name>
        <dbReference type="ChEBI" id="CHEBI:30616"/>
    </ligand>
</feature>
<dbReference type="GO" id="GO:0005524">
    <property type="term" value="F:ATP binding"/>
    <property type="evidence" value="ECO:0007669"/>
    <property type="project" value="UniProtKB-KW"/>
</dbReference>
<comment type="catalytic activity">
    <reaction evidence="2">
        <text>cytidine(34) in elongator tRNA(Met) + acetate + ATP = N(4)-acetylcytidine(34) in elongator tRNA(Met) + AMP + diphosphate</text>
        <dbReference type="Rhea" id="RHEA:58144"/>
        <dbReference type="Rhea" id="RHEA-COMP:10693"/>
        <dbReference type="Rhea" id="RHEA-COMP:10694"/>
        <dbReference type="ChEBI" id="CHEBI:30089"/>
        <dbReference type="ChEBI" id="CHEBI:30616"/>
        <dbReference type="ChEBI" id="CHEBI:33019"/>
        <dbReference type="ChEBI" id="CHEBI:74900"/>
        <dbReference type="ChEBI" id="CHEBI:82748"/>
        <dbReference type="ChEBI" id="CHEBI:456215"/>
    </reaction>
</comment>
<dbReference type="RefSeq" id="WP_009325189.1">
    <property type="nucleotide sequence ID" value="NZ_CAOJUJ010000019.1"/>
</dbReference>
<evidence type="ECO:0000313" key="7">
    <source>
        <dbReference type="Proteomes" id="UP000032483"/>
    </source>
</evidence>
<dbReference type="SUPFAM" id="SSF52374">
    <property type="entry name" value="Nucleotidylyl transferase"/>
    <property type="match status" value="1"/>
</dbReference>
<dbReference type="GO" id="GO:0005737">
    <property type="term" value="C:cytoplasm"/>
    <property type="evidence" value="ECO:0007669"/>
    <property type="project" value="UniProtKB-SubCell"/>
</dbReference>
<reference evidence="3" key="1">
    <citation type="submission" date="2015-02" db="EMBL/GenBank/DDBJ databases">
        <title>A novel member of the family Ruminococcaceae isolated from human feces.</title>
        <authorList>
            <person name="Shkoporov A.N."/>
            <person name="Chaplin A.V."/>
            <person name="Motuzova O.V."/>
            <person name="Kafarskaia L.I."/>
            <person name="Khokhlova E.V."/>
            <person name="Efimov B.A."/>
        </authorList>
    </citation>
    <scope>NUCLEOTIDE SEQUENCE [LARGE SCALE GENOMIC DNA]</scope>
    <source>
        <strain evidence="3">585-1</strain>
    </source>
</reference>
<feature type="binding site" evidence="2">
    <location>
        <position position="184"/>
    </location>
    <ligand>
        <name>ATP</name>
        <dbReference type="ChEBI" id="CHEBI:30616"/>
    </ligand>
</feature>
<organism evidence="3 7">
    <name type="scientific">Ruthenibacterium lactatiformans</name>
    <dbReference type="NCBI Taxonomy" id="1550024"/>
    <lineage>
        <taxon>Bacteria</taxon>
        <taxon>Bacillati</taxon>
        <taxon>Bacillota</taxon>
        <taxon>Clostridia</taxon>
        <taxon>Eubacteriales</taxon>
        <taxon>Oscillospiraceae</taxon>
        <taxon>Ruthenibacterium</taxon>
    </lineage>
</organism>
<evidence type="ECO:0000313" key="10">
    <source>
        <dbReference type="Proteomes" id="UP000472755"/>
    </source>
</evidence>
<name>A0A0D8J2A8_9FIRM</name>
<evidence type="ECO:0000256" key="2">
    <source>
        <dbReference type="HAMAP-Rule" id="MF_01539"/>
    </source>
</evidence>
<dbReference type="PATRIC" id="fig|1550024.3.peg.1064"/>
<sequence>MRTAGIIAEYNPFHNGHAWQIAELKKRGFEAVVCVCSPGVVQRGTAALFPARVRTRAALAAGADLVLSLPAPYATLSAEGFAAAGVALLSALGCVDALCFGTETRRLEDIAQTAALLESPDFPAALRGQLDAGLPLPAARAAAAEALCPGAGAVLRAPNDILGVEYCKALLRQHSALVPLALPRRGAAHDAPLDAAPGRYASASALRALVRAGGAAALAPHVPPACLRLYMQAEAEGDILDGRAFGIAVLSRLRAMDAAGLRAVRGAAEGLENRLAAAVQGAGTLDELVQAMRTKRYATARLRRLVLDAALGYTGDLPALPPYLHVLGANETGLAVLRCARQAALLPLSHSLADLAARSAPAARVAAAHAAAEDLTALCLRHPAPMGAAYTAKPVFPTSGAK</sequence>
<keyword evidence="2" id="KW-0547">Nucleotide-binding</keyword>
<evidence type="ECO:0000256" key="1">
    <source>
        <dbReference type="ARBA" id="ARBA00022694"/>
    </source>
</evidence>
<comment type="function">
    <text evidence="2">Catalyzes the formation of N(4)-acetylcytidine (ac(4)C) at the wobble position of elongator tRNA(Met), using acetate and ATP as substrates. First activates an acetate ion to form acetyladenylate (Ac-AMP) and then transfers the acetyl group to tRNA to form ac(4)C34.</text>
</comment>
<dbReference type="Proteomes" id="UP000472755">
    <property type="component" value="Unassembled WGS sequence"/>
</dbReference>
<feature type="binding site" evidence="2">
    <location>
        <position position="159"/>
    </location>
    <ligand>
        <name>ATP</name>
        <dbReference type="ChEBI" id="CHEBI:30616"/>
    </ligand>
</feature>
<dbReference type="Gene3D" id="3.40.50.620">
    <property type="entry name" value="HUPs"/>
    <property type="match status" value="1"/>
</dbReference>
<dbReference type="InterPro" id="IPR008513">
    <property type="entry name" value="tRNA(Met)_cyd_acetate_ligase"/>
</dbReference>
<dbReference type="AlphaFoldDB" id="A0A0D8J2A8"/>
<dbReference type="Proteomes" id="UP000431913">
    <property type="component" value="Unassembled WGS sequence"/>
</dbReference>
<dbReference type="EMBL" id="WMZU01000010">
    <property type="protein sequence ID" value="MTS27234.1"/>
    <property type="molecule type" value="Genomic_DNA"/>
</dbReference>
<keyword evidence="4" id="KW-0808">Transferase</keyword>
<keyword evidence="2" id="KW-0694">RNA-binding</keyword>
<comment type="similarity">
    <text evidence="2">Belongs to the TmcAL family.</text>
</comment>
<evidence type="ECO:0000313" key="8">
    <source>
        <dbReference type="Proteomes" id="UP000431913"/>
    </source>
</evidence>
<keyword evidence="2" id="KW-0963">Cytoplasm</keyword>
<dbReference type="GO" id="GO:0016879">
    <property type="term" value="F:ligase activity, forming carbon-nitrogen bonds"/>
    <property type="evidence" value="ECO:0007669"/>
    <property type="project" value="UniProtKB-UniRule"/>
</dbReference>
<protein>
    <recommendedName>
        <fullName evidence="2">tRNA(Met) cytidine acetate ligase</fullName>
        <ecNumber evidence="2">6.3.4.-</ecNumber>
    </recommendedName>
</protein>
<keyword evidence="1 2" id="KW-0819">tRNA processing</keyword>
<keyword evidence="7" id="KW-1185">Reference proteome</keyword>
<dbReference type="GO" id="GO:0016740">
    <property type="term" value="F:transferase activity"/>
    <property type="evidence" value="ECO:0007669"/>
    <property type="project" value="UniProtKB-KW"/>
</dbReference>
<dbReference type="PANTHER" id="PTHR37825">
    <property type="entry name" value="TRNA(MET) CYTIDINE ACETATE LIGASE"/>
    <property type="match status" value="1"/>
</dbReference>
<dbReference type="EMBL" id="JXXK01000004">
    <property type="protein sequence ID" value="KJF40864.1"/>
    <property type="molecule type" value="Genomic_DNA"/>
</dbReference>
<evidence type="ECO:0000313" key="3">
    <source>
        <dbReference type="EMBL" id="KJF40864.1"/>
    </source>
</evidence>
<dbReference type="Proteomes" id="UP000032483">
    <property type="component" value="Unassembled WGS sequence"/>
</dbReference>
<dbReference type="HAMAP" id="MF_01539">
    <property type="entry name" value="TmcAL"/>
    <property type="match status" value="1"/>
</dbReference>
<dbReference type="PANTHER" id="PTHR37825:SF1">
    <property type="entry name" value="TRNA(MET) CYTIDINE ACETATE LIGASE"/>
    <property type="match status" value="1"/>
</dbReference>
<keyword evidence="2" id="KW-0436">Ligase</keyword>
<dbReference type="GeneID" id="42855928"/>
<comment type="caution">
    <text evidence="3">The sequence shown here is derived from an EMBL/GenBank/DDBJ whole genome shotgun (WGS) entry which is preliminary data.</text>
</comment>
<evidence type="ECO:0000313" key="9">
    <source>
        <dbReference type="Proteomes" id="UP000449193"/>
    </source>
</evidence>
<keyword evidence="2" id="KW-0067">ATP-binding</keyword>
<dbReference type="Proteomes" id="UP000449193">
    <property type="component" value="Unassembled WGS sequence"/>
</dbReference>
<comment type="caution">
    <text evidence="2">Lacks conserved residue(s) required for the propagation of feature annotation.</text>
</comment>
<reference evidence="9 10" key="2">
    <citation type="journal article" date="2019" name="Nat. Med.">
        <title>A library of human gut bacterial isolates paired with longitudinal multiomics data enables mechanistic microbiome research.</title>
        <authorList>
            <person name="Poyet M."/>
            <person name="Groussin M."/>
            <person name="Gibbons S.M."/>
            <person name="Avila-Pacheco J."/>
            <person name="Jiang X."/>
            <person name="Kearney S.M."/>
            <person name="Perrotta A.R."/>
            <person name="Berdy B."/>
            <person name="Zhao S."/>
            <person name="Lieberman T.D."/>
            <person name="Swanson P.K."/>
            <person name="Smith M."/>
            <person name="Roesemann S."/>
            <person name="Alexander J.E."/>
            <person name="Rich S.A."/>
            <person name="Livny J."/>
            <person name="Vlamakis H."/>
            <person name="Clish C."/>
            <person name="Bullock K."/>
            <person name="Deik A."/>
            <person name="Scott J."/>
            <person name="Pierce K.A."/>
            <person name="Xavier R.J."/>
            <person name="Alm E.J."/>
        </authorList>
    </citation>
    <scope>NUCLEOTIDE SEQUENCE [LARGE SCALE GENOMIC DNA]</scope>
    <source>
        <strain evidence="5 10">BIOML-A4</strain>
        <strain evidence="6 9">BIOML-A7</strain>
    </source>
</reference>
<dbReference type="EC" id="6.3.4.-" evidence="2"/>
<evidence type="ECO:0000313" key="6">
    <source>
        <dbReference type="EMBL" id="MTS51914.1"/>
    </source>
</evidence>